<dbReference type="InterPro" id="IPR010718">
    <property type="entry name" value="DUF1294"/>
</dbReference>
<gene>
    <name evidence="2" type="ORF">RU97_GL000026</name>
</gene>
<dbReference type="STRING" id="214095.RU97_GL000026"/>
<evidence type="ECO:0000256" key="1">
    <source>
        <dbReference type="SAM" id="Phobius"/>
    </source>
</evidence>
<keyword evidence="3" id="KW-1185">Reference proteome</keyword>
<feature type="transmembrane region" description="Helical" evidence="1">
    <location>
        <begin position="28"/>
        <end position="46"/>
    </location>
</feature>
<dbReference type="EMBL" id="JXKH01000001">
    <property type="protein sequence ID" value="OJG19793.1"/>
    <property type="molecule type" value="Genomic_DNA"/>
</dbReference>
<feature type="transmembrane region" description="Helical" evidence="1">
    <location>
        <begin position="58"/>
        <end position="76"/>
    </location>
</feature>
<proteinExistence type="predicted"/>
<evidence type="ECO:0000313" key="3">
    <source>
        <dbReference type="Proteomes" id="UP000181884"/>
    </source>
</evidence>
<name>A0A1L8RJ73_9ENTE</name>
<comment type="caution">
    <text evidence="2">The sequence shown here is derived from an EMBL/GenBank/DDBJ whole genome shotgun (WGS) entry which is preliminary data.</text>
</comment>
<keyword evidence="1" id="KW-0812">Transmembrane</keyword>
<dbReference type="Proteomes" id="UP000181884">
    <property type="component" value="Unassembled WGS sequence"/>
</dbReference>
<evidence type="ECO:0008006" key="4">
    <source>
        <dbReference type="Google" id="ProtNLM"/>
    </source>
</evidence>
<protein>
    <recommendedName>
        <fullName evidence="4">DUF1294 domain-containing protein</fullName>
    </recommendedName>
</protein>
<dbReference type="AlphaFoldDB" id="A0A1L8RJ73"/>
<dbReference type="Pfam" id="PF06961">
    <property type="entry name" value="DUF1294"/>
    <property type="match status" value="1"/>
</dbReference>
<reference evidence="2 3" key="1">
    <citation type="submission" date="2014-12" db="EMBL/GenBank/DDBJ databases">
        <title>Draft genome sequences of 29 type strains of Enterococci.</title>
        <authorList>
            <person name="Zhong Z."/>
            <person name="Sun Z."/>
            <person name="Liu W."/>
            <person name="Zhang W."/>
            <person name="Zhang H."/>
        </authorList>
    </citation>
    <scope>NUCLEOTIDE SEQUENCE [LARGE SCALE GENOMIC DNA]</scope>
    <source>
        <strain evidence="2 3">DSM 17029</strain>
    </source>
</reference>
<evidence type="ECO:0000313" key="2">
    <source>
        <dbReference type="EMBL" id="OJG19793.1"/>
    </source>
</evidence>
<keyword evidence="1" id="KW-0472">Membrane</keyword>
<sequence>MLANVYEFCLMGYDKRQAQKKKWRVPEANLLFIGVIGGGLGGLLGMQVFHHKTRKRKFTIGFAVGVLFAALLIFWFH</sequence>
<accession>A0A1L8RJ73</accession>
<organism evidence="2 3">
    <name type="scientific">Enterococcus canis</name>
    <dbReference type="NCBI Taxonomy" id="214095"/>
    <lineage>
        <taxon>Bacteria</taxon>
        <taxon>Bacillati</taxon>
        <taxon>Bacillota</taxon>
        <taxon>Bacilli</taxon>
        <taxon>Lactobacillales</taxon>
        <taxon>Enterococcaceae</taxon>
        <taxon>Enterococcus</taxon>
    </lineage>
</organism>
<keyword evidence="1" id="KW-1133">Transmembrane helix</keyword>